<dbReference type="Gene3D" id="1.25.40.10">
    <property type="entry name" value="Tetratricopeptide repeat domain"/>
    <property type="match status" value="1"/>
</dbReference>
<dbReference type="Pfam" id="PF08238">
    <property type="entry name" value="Sel1"/>
    <property type="match status" value="7"/>
</dbReference>
<dbReference type="SUPFAM" id="SSF81901">
    <property type="entry name" value="HCP-like"/>
    <property type="match status" value="3"/>
</dbReference>
<gene>
    <name evidence="1" type="ORF">Hyperionvirus10_4</name>
</gene>
<evidence type="ECO:0000313" key="1">
    <source>
        <dbReference type="EMBL" id="AYV83668.1"/>
    </source>
</evidence>
<dbReference type="SMART" id="SM00671">
    <property type="entry name" value="SEL1"/>
    <property type="match status" value="8"/>
</dbReference>
<proteinExistence type="predicted"/>
<dbReference type="InterPro" id="IPR011990">
    <property type="entry name" value="TPR-like_helical_dom_sf"/>
</dbReference>
<dbReference type="EMBL" id="MK072392">
    <property type="protein sequence ID" value="AYV83668.1"/>
    <property type="molecule type" value="Genomic_DNA"/>
</dbReference>
<reference evidence="1" key="1">
    <citation type="submission" date="2018-10" db="EMBL/GenBank/DDBJ databases">
        <title>Hidden diversity of soil giant viruses.</title>
        <authorList>
            <person name="Schulz F."/>
            <person name="Alteio L."/>
            <person name="Goudeau D."/>
            <person name="Ryan E.M."/>
            <person name="Malmstrom R.R."/>
            <person name="Blanchard J."/>
            <person name="Woyke T."/>
        </authorList>
    </citation>
    <scope>NUCLEOTIDE SEQUENCE</scope>
    <source>
        <strain evidence="1">HYV1</strain>
    </source>
</reference>
<dbReference type="PANTHER" id="PTHR43628:SF1">
    <property type="entry name" value="CHITIN SYNTHASE REGULATORY FACTOR 2-RELATED"/>
    <property type="match status" value="1"/>
</dbReference>
<organism evidence="1">
    <name type="scientific">Hyperionvirus sp</name>
    <dbReference type="NCBI Taxonomy" id="2487770"/>
    <lineage>
        <taxon>Viruses</taxon>
        <taxon>Varidnaviria</taxon>
        <taxon>Bamfordvirae</taxon>
        <taxon>Nucleocytoviricota</taxon>
        <taxon>Megaviricetes</taxon>
        <taxon>Imitervirales</taxon>
        <taxon>Mimiviridae</taxon>
        <taxon>Klosneuvirinae</taxon>
    </lineage>
</organism>
<evidence type="ECO:0008006" key="2">
    <source>
        <dbReference type="Google" id="ProtNLM"/>
    </source>
</evidence>
<dbReference type="InterPro" id="IPR006597">
    <property type="entry name" value="Sel1-like"/>
</dbReference>
<sequence length="465" mass="53237">MGNNLVAAFQACIDRYNAKDYSEALTQFKVLAEQSHAESIYMVGVMYYNGQGCDKNLEEAYKQFLKAHRLTEIKATFRVGMCLRKGEGVSKDEKEAIKYLKQAHSKGHIEATYLLGLLAFFGESSTEKDYGRAKVYFEEAYSKNHIDATYQLGFIHQNGFGTEKDSKKAFEYYEESYKKGYIRSALHLGEILLSSEDPNDHILGVKYLTHARTSGDTDAIELLGNFYLKGSIGVPSDSKEALKCFLEAYQKGSGHLSSQIGDHYANLTGAVIDSVQAKQFYEQALTEYNNLTAARKLFELYLFESDEKNIPIMQRYLTIMENSNDPDLLWYAGHASHFRLSIHIPSFPIDKKKGFQCYLKSAELGNFDSMEQIWGMYFVGSSCEKNYEKALYWFSKAYCPEDNRDSYYITLASYFSGVPPLIEKLYSLYAEEYRSKKIKEETLSKLLYTIPHKFFIEKSLSELKV</sequence>
<name>A0A3G5A8U3_9VIRU</name>
<dbReference type="PANTHER" id="PTHR43628">
    <property type="entry name" value="ACTIVATOR OF C KINASE PROTEIN 1-RELATED"/>
    <property type="match status" value="1"/>
</dbReference>
<protein>
    <recommendedName>
        <fullName evidence="2">Sel1 repeat family protein</fullName>
    </recommendedName>
</protein>
<dbReference type="InterPro" id="IPR052945">
    <property type="entry name" value="Mitotic_Regulator"/>
</dbReference>
<accession>A0A3G5A8U3</accession>